<comment type="function">
    <text evidence="1">Core subunit of the mitochondrial membrane respiratory chain NADH dehydrogenase (Complex I) that is believed to belong to the minimal assembly required for catalysis. Complex I functions in the transfer of electrons from NADH to the respiratory chain. The immediate electron acceptor for the enzyme is believed to be ubiquinone.</text>
</comment>
<dbReference type="Pfam" id="PF00361">
    <property type="entry name" value="Proton_antipo_M"/>
    <property type="match status" value="1"/>
</dbReference>
<reference evidence="19" key="1">
    <citation type="journal article" date="2004" name="Appl. Environ. Microbiol.">
        <title>Evolutionary relationships of primary prokaryotic endosymbionts of whiteflies and their hosts.</title>
        <authorList>
            <person name="Thao M.L."/>
            <person name="Baumann P."/>
        </authorList>
    </citation>
    <scope>NUCLEOTIDE SEQUENCE</scope>
</reference>
<evidence type="ECO:0000256" key="8">
    <source>
        <dbReference type="ARBA" id="ARBA00022692"/>
    </source>
</evidence>
<evidence type="ECO:0000256" key="3">
    <source>
        <dbReference type="ARBA" id="ARBA00009025"/>
    </source>
</evidence>
<organism evidence="19">
    <name type="scientific">Tetraleurodes acaciae</name>
    <name type="common">Acacia whitefly</name>
    <name type="synonym">Aleyrodes acaciae</name>
    <dbReference type="NCBI Taxonomy" id="267835"/>
    <lineage>
        <taxon>Eukaryota</taxon>
        <taxon>Metazoa</taxon>
        <taxon>Ecdysozoa</taxon>
        <taxon>Arthropoda</taxon>
        <taxon>Hexapoda</taxon>
        <taxon>Insecta</taxon>
        <taxon>Pterygota</taxon>
        <taxon>Neoptera</taxon>
        <taxon>Paraneoptera</taxon>
        <taxon>Hemiptera</taxon>
        <taxon>Sternorrhyncha</taxon>
        <taxon>Aleyrodoidea</taxon>
        <taxon>Aleyrodidae</taxon>
        <taxon>Aleyrodinae</taxon>
        <taxon>Tetraleurodes</taxon>
    </lineage>
</organism>
<protein>
    <recommendedName>
        <fullName evidence="5 17">NADH-ubiquinone oxidoreductase chain 4</fullName>
        <ecNumber evidence="4 17">7.1.1.2</ecNumber>
    </recommendedName>
</protein>
<evidence type="ECO:0000256" key="15">
    <source>
        <dbReference type="ARBA" id="ARBA00023136"/>
    </source>
</evidence>
<dbReference type="EC" id="7.1.1.2" evidence="4 17"/>
<keyword evidence="13 17" id="KW-0830">Ubiquinone</keyword>
<keyword evidence="11 17" id="KW-1133">Transmembrane helix</keyword>
<dbReference type="PRINTS" id="PR01437">
    <property type="entry name" value="NUOXDRDTASE4"/>
</dbReference>
<comment type="function">
    <text evidence="17">Core subunit of the mitochondrial membrane respiratory chain NADH dehydrogenase (Complex I) which catalyzes electron transfer from NADH through the respiratory chain, using ubiquinone as an electron acceptor. Essential for the catalytic activity and assembly of complex I.</text>
</comment>
<dbReference type="GO" id="GO:0008137">
    <property type="term" value="F:NADH dehydrogenase (ubiquinone) activity"/>
    <property type="evidence" value="ECO:0007669"/>
    <property type="project" value="UniProtKB-UniRule"/>
</dbReference>
<keyword evidence="6 17" id="KW-0813">Transport</keyword>
<evidence type="ECO:0000256" key="13">
    <source>
        <dbReference type="ARBA" id="ARBA00023075"/>
    </source>
</evidence>
<feature type="transmembrane region" description="Helical" evidence="17">
    <location>
        <begin position="167"/>
        <end position="187"/>
    </location>
</feature>
<dbReference type="InterPro" id="IPR003918">
    <property type="entry name" value="NADH_UbQ_OxRdtase"/>
</dbReference>
<dbReference type="GeneID" id="3021909"/>
<feature type="transmembrane region" description="Helical" evidence="17">
    <location>
        <begin position="227"/>
        <end position="249"/>
    </location>
</feature>
<evidence type="ECO:0000256" key="10">
    <source>
        <dbReference type="ARBA" id="ARBA00022982"/>
    </source>
</evidence>
<geneLocation type="mitochondrion" evidence="19"/>
<keyword evidence="15 17" id="KW-0472">Membrane</keyword>
<dbReference type="GO" id="GO:0015990">
    <property type="term" value="P:electron transport coupled proton transport"/>
    <property type="evidence" value="ECO:0007669"/>
    <property type="project" value="TreeGrafter"/>
</dbReference>
<dbReference type="InterPro" id="IPR001750">
    <property type="entry name" value="ND/Mrp_TM"/>
</dbReference>
<feature type="transmembrane region" description="Helical" evidence="17">
    <location>
        <begin position="405"/>
        <end position="424"/>
    </location>
</feature>
<dbReference type="EMBL" id="AY521262">
    <property type="protein sequence ID" value="AAU14154.1"/>
    <property type="molecule type" value="Genomic_DNA"/>
</dbReference>
<dbReference type="CTD" id="4538"/>
<dbReference type="GO" id="GO:0042773">
    <property type="term" value="P:ATP synthesis coupled electron transport"/>
    <property type="evidence" value="ECO:0007669"/>
    <property type="project" value="InterPro"/>
</dbReference>
<keyword evidence="7 17" id="KW-0679">Respiratory chain</keyword>
<feature type="transmembrane region" description="Helical" evidence="17">
    <location>
        <begin position="280"/>
        <end position="301"/>
    </location>
</feature>
<comment type="catalytic activity">
    <reaction evidence="16 17">
        <text>a ubiquinone + NADH + 5 H(+)(in) = a ubiquinol + NAD(+) + 4 H(+)(out)</text>
        <dbReference type="Rhea" id="RHEA:29091"/>
        <dbReference type="Rhea" id="RHEA-COMP:9565"/>
        <dbReference type="Rhea" id="RHEA-COMP:9566"/>
        <dbReference type="ChEBI" id="CHEBI:15378"/>
        <dbReference type="ChEBI" id="CHEBI:16389"/>
        <dbReference type="ChEBI" id="CHEBI:17976"/>
        <dbReference type="ChEBI" id="CHEBI:57540"/>
        <dbReference type="ChEBI" id="CHEBI:57945"/>
        <dbReference type="EC" id="7.1.1.2"/>
    </reaction>
</comment>
<feature type="transmembrane region" description="Helical" evidence="17">
    <location>
        <begin position="127"/>
        <end position="147"/>
    </location>
</feature>
<feature type="transmembrane region" description="Helical" evidence="17">
    <location>
        <begin position="322"/>
        <end position="344"/>
    </location>
</feature>
<accession>Q674P5</accession>
<dbReference type="GO" id="GO:0048039">
    <property type="term" value="F:ubiquinone binding"/>
    <property type="evidence" value="ECO:0007669"/>
    <property type="project" value="TreeGrafter"/>
</dbReference>
<evidence type="ECO:0000256" key="4">
    <source>
        <dbReference type="ARBA" id="ARBA00012944"/>
    </source>
</evidence>
<evidence type="ECO:0000256" key="17">
    <source>
        <dbReference type="RuleBase" id="RU003297"/>
    </source>
</evidence>
<feature type="transmembrane region" description="Helical" evidence="17">
    <location>
        <begin position="364"/>
        <end position="384"/>
    </location>
</feature>
<sequence>MLKFLMMALVMMFMNKNTLKPSMWIMVSMFNLSIHQGSTGKMSYLLIGDSLSFWITNMSLWVIMLILSIKMSNYEKHKMIFMLLTMILMTTFYCWNFLLFYIMFEMSMVMIIITVMIWGYQPERVEATMFMVIMTSALSLPFFLSLMNKFNYLNFWMLPAKIQMWEYLSIMFIFMVKLPAFTLHAWLPKLHVESPIQGSMILAAVMLKLGGYGMIRMNVMTNFINNVTSHIIIAFSTWSIIILSIVCLMQSDLKSMIAYSSIVHMGLTLAGISLTKEKGIISSVIIMLGHGMCSSALFFLCNQMYKNNKSRSMIMNKGTTTMSPTMTTSWFILCMMNAPMPPSINILGEILTLKLVMEWSMKSVLFILMMMMVSFSYSIIMFCVPTHGNYSKMSKKITTYNSKNLTITIMHMIPGIAMIIKSNLMMTT</sequence>
<evidence type="ECO:0000256" key="16">
    <source>
        <dbReference type="ARBA" id="ARBA00049551"/>
    </source>
</evidence>
<reference evidence="19" key="2">
    <citation type="journal article" date="2004" name="BMC Evol. Biol.">
        <title>Organization of the mitochondrial genomes of whiteflies, aphids, and psyllids (Hemiptera, Sternorrhyncha).</title>
        <authorList>
            <person name="Thao M.L."/>
            <person name="Baumann L."/>
            <person name="Baumann P."/>
        </authorList>
    </citation>
    <scope>NUCLEOTIDE SEQUENCE</scope>
</reference>
<keyword evidence="9" id="KW-1278">Translocase</keyword>
<evidence type="ECO:0000256" key="9">
    <source>
        <dbReference type="ARBA" id="ARBA00022967"/>
    </source>
</evidence>
<evidence type="ECO:0000256" key="6">
    <source>
        <dbReference type="ARBA" id="ARBA00022448"/>
    </source>
</evidence>
<dbReference type="AlphaFoldDB" id="Q674P5"/>
<name>Q674P5_TETAA</name>
<proteinExistence type="inferred from homology"/>
<evidence type="ECO:0000256" key="1">
    <source>
        <dbReference type="ARBA" id="ARBA00003257"/>
    </source>
</evidence>
<dbReference type="GO" id="GO:0031966">
    <property type="term" value="C:mitochondrial membrane"/>
    <property type="evidence" value="ECO:0007669"/>
    <property type="project" value="UniProtKB-SubCell"/>
</dbReference>
<evidence type="ECO:0000313" key="19">
    <source>
        <dbReference type="EMBL" id="AAU14154.1"/>
    </source>
</evidence>
<comment type="subcellular location">
    <subcellularLocation>
        <location evidence="2 17">Mitochondrion membrane</location>
        <topology evidence="2 17">Multi-pass membrane protein</topology>
    </subcellularLocation>
</comment>
<evidence type="ECO:0000256" key="12">
    <source>
        <dbReference type="ARBA" id="ARBA00023027"/>
    </source>
</evidence>
<dbReference type="RefSeq" id="YP_087049.1">
    <property type="nucleotide sequence ID" value="NC_006292.1"/>
</dbReference>
<feature type="transmembrane region" description="Helical" evidence="17">
    <location>
        <begin position="101"/>
        <end position="120"/>
    </location>
</feature>
<evidence type="ECO:0000259" key="18">
    <source>
        <dbReference type="Pfam" id="PF00361"/>
    </source>
</evidence>
<keyword evidence="8 17" id="KW-0812">Transmembrane</keyword>
<feature type="transmembrane region" description="Helical" evidence="17">
    <location>
        <begin position="199"/>
        <end position="215"/>
    </location>
</feature>
<evidence type="ECO:0000256" key="14">
    <source>
        <dbReference type="ARBA" id="ARBA00023128"/>
    </source>
</evidence>
<dbReference type="PANTHER" id="PTHR43507">
    <property type="entry name" value="NADH-UBIQUINONE OXIDOREDUCTASE CHAIN 4"/>
    <property type="match status" value="1"/>
</dbReference>
<keyword evidence="14 17" id="KW-0496">Mitochondrion</keyword>
<keyword evidence="10 17" id="KW-0249">Electron transport</keyword>
<evidence type="ECO:0000256" key="2">
    <source>
        <dbReference type="ARBA" id="ARBA00004225"/>
    </source>
</evidence>
<keyword evidence="12 17" id="KW-0520">NAD</keyword>
<dbReference type="PANTHER" id="PTHR43507:SF20">
    <property type="entry name" value="NADH-UBIQUINONE OXIDOREDUCTASE CHAIN 4"/>
    <property type="match status" value="1"/>
</dbReference>
<gene>
    <name evidence="19" type="primary">ND4</name>
</gene>
<feature type="transmembrane region" description="Helical" evidence="17">
    <location>
        <begin position="46"/>
        <end position="67"/>
    </location>
</feature>
<feature type="domain" description="NADH:quinone oxidoreductase/Mrp antiporter transmembrane" evidence="18">
    <location>
        <begin position="96"/>
        <end position="368"/>
    </location>
</feature>
<evidence type="ECO:0000256" key="7">
    <source>
        <dbReference type="ARBA" id="ARBA00022660"/>
    </source>
</evidence>
<comment type="similarity">
    <text evidence="3 17">Belongs to the complex I subunit 4 family.</text>
</comment>
<dbReference type="GO" id="GO:0003954">
    <property type="term" value="F:NADH dehydrogenase activity"/>
    <property type="evidence" value="ECO:0007669"/>
    <property type="project" value="TreeGrafter"/>
</dbReference>
<evidence type="ECO:0000256" key="11">
    <source>
        <dbReference type="ARBA" id="ARBA00022989"/>
    </source>
</evidence>
<evidence type="ECO:0000256" key="5">
    <source>
        <dbReference type="ARBA" id="ARBA00021006"/>
    </source>
</evidence>